<dbReference type="PIRSF" id="PIRSF038193">
    <property type="entry name" value="Hyaluronidase"/>
    <property type="match status" value="1"/>
</dbReference>
<reference evidence="12" key="1">
    <citation type="submission" date="2025-08" db="UniProtKB">
        <authorList>
            <consortium name="RefSeq"/>
        </authorList>
    </citation>
    <scope>IDENTIFICATION</scope>
</reference>
<dbReference type="KEGG" id="muo:115472495"/>
<evidence type="ECO:0000256" key="9">
    <source>
        <dbReference type="PIRSR" id="PIRSR038193-3"/>
    </source>
</evidence>
<keyword evidence="4 9" id="KW-1015">Disulfide bond</keyword>
<feature type="disulfide bond" evidence="9">
    <location>
        <begin position="49"/>
        <end position="340"/>
    </location>
</feature>
<dbReference type="GlyCosmos" id="A0A6P7YCI6">
    <property type="glycosylation" value="1 site, No reported glycans"/>
</dbReference>
<feature type="disulfide bond" evidence="9">
    <location>
        <begin position="212"/>
        <end position="227"/>
    </location>
</feature>
<dbReference type="CTD" id="8372"/>
<dbReference type="InterPro" id="IPR018155">
    <property type="entry name" value="Hyaluronidase"/>
</dbReference>
<evidence type="ECO:0000256" key="4">
    <source>
        <dbReference type="ARBA" id="ARBA00023157"/>
    </source>
</evidence>
<dbReference type="InParanoid" id="A0A6P7YCI6"/>
<evidence type="ECO:0000256" key="5">
    <source>
        <dbReference type="ARBA" id="ARBA00023295"/>
    </source>
</evidence>
<feature type="active site" description="Proton donor" evidence="7">
    <location>
        <position position="136"/>
    </location>
</feature>
<evidence type="ECO:0000313" key="12">
    <source>
        <dbReference type="RefSeq" id="XP_030062646.1"/>
    </source>
</evidence>
<evidence type="ECO:0000256" key="3">
    <source>
        <dbReference type="ARBA" id="ARBA00022801"/>
    </source>
</evidence>
<evidence type="ECO:0000256" key="7">
    <source>
        <dbReference type="PIRSR" id="PIRSR038193-1"/>
    </source>
</evidence>
<dbReference type="GO" id="GO:0005975">
    <property type="term" value="P:carbohydrate metabolic process"/>
    <property type="evidence" value="ECO:0007669"/>
    <property type="project" value="UniProtKB-UniRule"/>
</dbReference>
<dbReference type="Pfam" id="PF01630">
    <property type="entry name" value="Glyco_hydro_56"/>
    <property type="match status" value="1"/>
</dbReference>
<dbReference type="Gene3D" id="3.20.20.70">
    <property type="entry name" value="Aldolase class I"/>
    <property type="match status" value="1"/>
</dbReference>
<dbReference type="Proteomes" id="UP000515156">
    <property type="component" value="Chromosome 6"/>
</dbReference>
<dbReference type="SUPFAM" id="SSF51445">
    <property type="entry name" value="(Trans)glycosidases"/>
    <property type="match status" value="1"/>
</dbReference>
<dbReference type="GO" id="GO:0001669">
    <property type="term" value="C:acrosomal vesicle"/>
    <property type="evidence" value="ECO:0007669"/>
    <property type="project" value="TreeGrafter"/>
</dbReference>
<feature type="disulfide bond" evidence="9">
    <location>
        <begin position="429"/>
        <end position="438"/>
    </location>
</feature>
<dbReference type="GeneID" id="115472495"/>
<dbReference type="FunCoup" id="A0A6P7YCI6">
    <property type="interactions" value="210"/>
</dbReference>
<gene>
    <name evidence="12" type="primary">HYAL3</name>
</gene>
<dbReference type="EC" id="3.2.1.35" evidence="10"/>
<dbReference type="RefSeq" id="XP_030062646.1">
    <property type="nucleotide sequence ID" value="XM_030206786.1"/>
</dbReference>
<dbReference type="PANTHER" id="PTHR11769">
    <property type="entry name" value="HYALURONIDASE"/>
    <property type="match status" value="1"/>
</dbReference>
<dbReference type="OrthoDB" id="5796153at2759"/>
<evidence type="ECO:0000256" key="8">
    <source>
        <dbReference type="PIRSR" id="PIRSR038193-2"/>
    </source>
</evidence>
<keyword evidence="5 10" id="KW-0326">Glycosidase</keyword>
<organism evidence="11 12">
    <name type="scientific">Microcaecilia unicolor</name>
    <dbReference type="NCBI Taxonomy" id="1415580"/>
    <lineage>
        <taxon>Eukaryota</taxon>
        <taxon>Metazoa</taxon>
        <taxon>Chordata</taxon>
        <taxon>Craniata</taxon>
        <taxon>Vertebrata</taxon>
        <taxon>Euteleostomi</taxon>
        <taxon>Amphibia</taxon>
        <taxon>Gymnophiona</taxon>
        <taxon>Siphonopidae</taxon>
        <taxon>Microcaecilia</taxon>
    </lineage>
</organism>
<dbReference type="InterPro" id="IPR013785">
    <property type="entry name" value="Aldolase_TIM"/>
</dbReference>
<sequence length="445" mass="51058">MSFDLTSLTCITFWFNIMQLRGDGCERPSYTAVSQKPFIVVWNIPIMRCQKRYGISLPLQVFDIVENKGNHFCGQNITIFYKNKFGLYPYITQHGSWINGGIPQNVNLKRHLVQASNDIHDLLDQDFQGLAVIDWEEWRPQWNQNWGLKKVYKEASTEWILRKYPELPSKKAISLAKLEFEHTAQLLMTKTLNVAKELRPRGLWGFYGFPNCLNHNWNNGDEYSGQCTAASIYRNDLLMWLWKNSTAIYPSIYLQQKLKNSMTGLRYVHYRVKEALRVAEFNPSIPHLPVLVYSRVSYMHSLKFLSELDLVHTIGESAAMGAAGVVLWGDHSFSSSARQCVNLRRNLMTSLGKYIVNVTTAAEICSVQLCSGNGRCARRDPENLKAFLHLHPQSFQIVPGDRGRGDAMVDGELREGDLQQMRELFQCRCYSGWSGTRCQKECSAD</sequence>
<dbReference type="InterPro" id="IPR017853">
    <property type="entry name" value="GH"/>
</dbReference>
<proteinExistence type="inferred from homology"/>
<dbReference type="GO" id="GO:0004415">
    <property type="term" value="F:hyalurononglucosaminidase activity"/>
    <property type="evidence" value="ECO:0007669"/>
    <property type="project" value="UniProtKB-UniRule"/>
</dbReference>
<dbReference type="PRINTS" id="PR00846">
    <property type="entry name" value="GLHYDRLASE56"/>
</dbReference>
<name>A0A6P7YCI6_9AMPH</name>
<dbReference type="GO" id="GO:0030214">
    <property type="term" value="P:hyaluronan catabolic process"/>
    <property type="evidence" value="ECO:0007669"/>
    <property type="project" value="TreeGrafter"/>
</dbReference>
<evidence type="ECO:0000256" key="10">
    <source>
        <dbReference type="RuleBase" id="RU610713"/>
    </source>
</evidence>
<dbReference type="FunFam" id="3.20.20.70:FF:000065">
    <property type="entry name" value="Hyaluronidase"/>
    <property type="match status" value="1"/>
</dbReference>
<comment type="catalytic activity">
    <reaction evidence="1 10">
        <text>Random hydrolysis of (1-&gt;4)-linkages between N-acetyl-beta-D-glucosamine and D-glucuronate residues in hyaluronate.</text>
        <dbReference type="EC" id="3.2.1.35"/>
    </reaction>
</comment>
<dbReference type="AlphaFoldDB" id="A0A6P7YCI6"/>
<evidence type="ECO:0000313" key="11">
    <source>
        <dbReference type="Proteomes" id="UP000515156"/>
    </source>
</evidence>
<evidence type="ECO:0000256" key="1">
    <source>
        <dbReference type="ARBA" id="ARBA00000251"/>
    </source>
</evidence>
<evidence type="ECO:0000256" key="2">
    <source>
        <dbReference type="ARBA" id="ARBA00008871"/>
    </source>
</evidence>
<feature type="glycosylation site" description="N-linked (GlcNAc...) asparagine" evidence="8">
    <location>
        <position position="357"/>
    </location>
</feature>
<keyword evidence="3 10" id="KW-0378">Hydrolase</keyword>
<protein>
    <recommendedName>
        <fullName evidence="10">Hyaluronidase</fullName>
        <ecNumber evidence="10">3.2.1.35</ecNumber>
    </recommendedName>
</protein>
<keyword evidence="11" id="KW-1185">Reference proteome</keyword>
<feature type="disulfide bond" evidence="9">
    <location>
        <begin position="370"/>
        <end position="427"/>
    </location>
</feature>
<feature type="disulfide bond" evidence="9">
    <location>
        <begin position="365"/>
        <end position="376"/>
    </location>
</feature>
<comment type="similarity">
    <text evidence="2 6 10">Belongs to the glycosyl hydrolase 56 family.</text>
</comment>
<evidence type="ECO:0000256" key="6">
    <source>
        <dbReference type="PIRNR" id="PIRNR038193"/>
    </source>
</evidence>
<accession>A0A6P7YCI6</accession>
<dbReference type="PANTHER" id="PTHR11769:SF19">
    <property type="entry name" value="HYALURONIDASE-3"/>
    <property type="match status" value="1"/>
</dbReference>